<proteinExistence type="predicted"/>
<dbReference type="KEGG" id="muh:HYN43_017125"/>
<dbReference type="Gene3D" id="3.10.450.50">
    <property type="match status" value="1"/>
</dbReference>
<sequence>MAPDNVTFAPCCHAQIVLTLYQTKTKTMGTKEIVLQVVEAFDNNDVEKILSFFADDVVWTMTGTNITVMNGKAEVERFFGGMEEVKMISSTKDHVVAEGNTAAVDGLVKCQGKEGKVFEMYYADFYELTDGKVKKISSYVVDKKQ</sequence>
<protein>
    <submittedName>
        <fullName evidence="2">Nuclear transport factor 2 family protein</fullName>
    </submittedName>
</protein>
<dbReference type="OrthoDB" id="6692273at2"/>
<dbReference type="CDD" id="cd00531">
    <property type="entry name" value="NTF2_like"/>
    <property type="match status" value="1"/>
</dbReference>
<dbReference type="InterPro" id="IPR032710">
    <property type="entry name" value="NTF2-like_dom_sf"/>
</dbReference>
<evidence type="ECO:0000313" key="2">
    <source>
        <dbReference type="EMBL" id="AYL96922.1"/>
    </source>
</evidence>
<dbReference type="SUPFAM" id="SSF54427">
    <property type="entry name" value="NTF2-like"/>
    <property type="match status" value="1"/>
</dbReference>
<dbReference type="PANTHER" id="PTHR41252">
    <property type="entry name" value="BLR2505 PROTEIN"/>
    <property type="match status" value="1"/>
</dbReference>
<keyword evidence="3" id="KW-1185">Reference proteome</keyword>
<reference evidence="2 3" key="1">
    <citation type="submission" date="2018-10" db="EMBL/GenBank/DDBJ databases">
        <title>Genome sequencing of Mucilaginibacter sp. HYN0043.</title>
        <authorList>
            <person name="Kim M."/>
            <person name="Yi H."/>
        </authorList>
    </citation>
    <scope>NUCLEOTIDE SEQUENCE [LARGE SCALE GENOMIC DNA]</scope>
    <source>
        <strain evidence="2 3">HYN0043</strain>
    </source>
</reference>
<accession>A0A494W0W9</accession>
<dbReference type="Proteomes" id="UP000270046">
    <property type="component" value="Chromosome"/>
</dbReference>
<feature type="domain" description="SnoaL-like" evidence="1">
    <location>
        <begin position="35"/>
        <end position="134"/>
    </location>
</feature>
<dbReference type="InterPro" id="IPR037401">
    <property type="entry name" value="SnoaL-like"/>
</dbReference>
<evidence type="ECO:0000259" key="1">
    <source>
        <dbReference type="Pfam" id="PF12680"/>
    </source>
</evidence>
<dbReference type="PANTHER" id="PTHR41252:SF1">
    <property type="entry name" value="BLR2505 PROTEIN"/>
    <property type="match status" value="1"/>
</dbReference>
<dbReference type="Pfam" id="PF12680">
    <property type="entry name" value="SnoaL_2"/>
    <property type="match status" value="1"/>
</dbReference>
<organism evidence="2 3">
    <name type="scientific">Mucilaginibacter celer</name>
    <dbReference type="NCBI Taxonomy" id="2305508"/>
    <lineage>
        <taxon>Bacteria</taxon>
        <taxon>Pseudomonadati</taxon>
        <taxon>Bacteroidota</taxon>
        <taxon>Sphingobacteriia</taxon>
        <taxon>Sphingobacteriales</taxon>
        <taxon>Sphingobacteriaceae</taxon>
        <taxon>Mucilaginibacter</taxon>
    </lineage>
</organism>
<dbReference type="EMBL" id="CP032869">
    <property type="protein sequence ID" value="AYL96922.1"/>
    <property type="molecule type" value="Genomic_DNA"/>
</dbReference>
<evidence type="ECO:0000313" key="3">
    <source>
        <dbReference type="Proteomes" id="UP000270046"/>
    </source>
</evidence>
<name>A0A494W0W9_9SPHI</name>
<gene>
    <name evidence="2" type="ORF">HYN43_017125</name>
</gene>
<dbReference type="AlphaFoldDB" id="A0A494W0W9"/>